<evidence type="ECO:0000313" key="5">
    <source>
        <dbReference type="Proteomes" id="UP000027186"/>
    </source>
</evidence>
<keyword evidence="2" id="KW-0614">Plasmid</keyword>
<dbReference type="EMBL" id="CP007794">
    <property type="protein sequence ID" value="AIB13218.1"/>
    <property type="molecule type" value="Genomic_DNA"/>
</dbReference>
<dbReference type="Gene3D" id="2.170.150.40">
    <property type="entry name" value="Domain of unknown function (DUF427)"/>
    <property type="match status" value="1"/>
</dbReference>
<evidence type="ECO:0000313" key="7">
    <source>
        <dbReference type="Proteomes" id="UP001628281"/>
    </source>
</evidence>
<dbReference type="InterPro" id="IPR038694">
    <property type="entry name" value="DUF427_sf"/>
</dbReference>
<dbReference type="KEGG" id="abq:ABAZ39_14745"/>
<dbReference type="EMBL" id="VEWN01000005">
    <property type="protein sequence ID" value="KAA1056110.1"/>
    <property type="molecule type" value="Genomic_DNA"/>
</dbReference>
<dbReference type="EMBL" id="JBJLSN010000101">
    <property type="protein sequence ID" value="MFL7905818.1"/>
    <property type="molecule type" value="Genomic_DNA"/>
</dbReference>
<reference evidence="3 6" key="2">
    <citation type="submission" date="2019-07" db="EMBL/GenBank/DDBJ databases">
        <title>Genome sequencing of the stress-tolerant strain Azospirillum brasilense Az19.</title>
        <authorList>
            <person name="Maroniche G.A."/>
            <person name="Garcia J.E."/>
            <person name="Pagnussat L."/>
            <person name="Amenta M."/>
            <person name="Creus C.M."/>
        </authorList>
    </citation>
    <scope>NUCLEOTIDE SEQUENCE [LARGE SCALE GENOMIC DNA]</scope>
    <source>
        <strain evidence="3 6">Az19</strain>
    </source>
</reference>
<dbReference type="OrthoDB" id="9815163at2"/>
<organism evidence="2 5">
    <name type="scientific">Azospirillum argentinense</name>
    <dbReference type="NCBI Taxonomy" id="2970906"/>
    <lineage>
        <taxon>Bacteria</taxon>
        <taxon>Pseudomonadati</taxon>
        <taxon>Pseudomonadota</taxon>
        <taxon>Alphaproteobacteria</taxon>
        <taxon>Rhodospirillales</taxon>
        <taxon>Azospirillaceae</taxon>
        <taxon>Azospirillum</taxon>
    </lineage>
</organism>
<sequence>MKIPGPEHPITIIPNPNRIRVVFASRVVADTARALTLTEAKLPVVQYIPRADVDMTAFERTAHTTHCPYKGDATYYNLCVGDRIAINAVWTYETPYPAVAAIREHLAFYLERVDCIEEHAAT</sequence>
<dbReference type="AlphaFoldDB" id="A0A060DPV8"/>
<reference evidence="2 5" key="1">
    <citation type="journal article" date="2014" name="Genome Announc.">
        <title>Complete Genome Sequence of the Model Rhizosphere Strain Azospirillum brasilense Az39, Successfully Applied in Agriculture.</title>
        <authorList>
            <person name="Rivera D."/>
            <person name="Revale S."/>
            <person name="Molina R."/>
            <person name="Gualpa J."/>
            <person name="Puente M."/>
            <person name="Maroniche G."/>
            <person name="Paris G."/>
            <person name="Baker D."/>
            <person name="Clavijo B."/>
            <person name="McLay K."/>
            <person name="Spaepen S."/>
            <person name="Perticari A."/>
            <person name="Vazquez M."/>
            <person name="Wisniewski-Dye F."/>
            <person name="Watkins C."/>
            <person name="Martinez-Abarca F."/>
            <person name="Vanderleyden J."/>
            <person name="Cassan F."/>
        </authorList>
    </citation>
    <scope>NUCLEOTIDE SEQUENCE [LARGE SCALE GENOMIC DNA]</scope>
    <source>
        <strain evidence="2 5">Az39</strain>
        <plasmid evidence="2">AbAZ39_p1</plasmid>
    </source>
</reference>
<keyword evidence="7" id="KW-1185">Reference proteome</keyword>
<dbReference type="RefSeq" id="WP_040133775.1">
    <property type="nucleotide sequence ID" value="NZ_CP007794.1"/>
</dbReference>
<dbReference type="Proteomes" id="UP000027186">
    <property type="component" value="Plasmid AbAZ39_p1"/>
</dbReference>
<dbReference type="Pfam" id="PF04248">
    <property type="entry name" value="NTP_transf_9"/>
    <property type="match status" value="1"/>
</dbReference>
<evidence type="ECO:0000313" key="3">
    <source>
        <dbReference type="EMBL" id="KAA1056110.1"/>
    </source>
</evidence>
<dbReference type="Proteomes" id="UP001628281">
    <property type="component" value="Unassembled WGS sequence"/>
</dbReference>
<evidence type="ECO:0000313" key="6">
    <source>
        <dbReference type="Proteomes" id="UP000325333"/>
    </source>
</evidence>
<reference evidence="4 7" key="3">
    <citation type="submission" date="2024-11" db="EMBL/GenBank/DDBJ databases">
        <title>Draft genome sequences of two bacteria associated to sugarcane roots in Colombia.</title>
        <authorList>
            <person name="Pardo-Diaz S."/>
            <person name="Masmela-Mendoza J."/>
            <person name="Delgadillo-Duran P."/>
            <person name="Bautista E.J."/>
            <person name="Rojas-Tapias D.F."/>
        </authorList>
    </citation>
    <scope>NUCLEOTIDE SEQUENCE [LARGE SCALE GENOMIC DNA]</scope>
    <source>
        <strain evidence="4 7">Ap18</strain>
    </source>
</reference>
<dbReference type="PANTHER" id="PTHR34310:SF9">
    <property type="entry name" value="BLR5716 PROTEIN"/>
    <property type="match status" value="1"/>
</dbReference>
<dbReference type="InterPro" id="IPR007361">
    <property type="entry name" value="DUF427"/>
</dbReference>
<dbReference type="PANTHER" id="PTHR34310">
    <property type="entry name" value="DUF427 DOMAIN PROTEIN (AFU_ORTHOLOGUE AFUA_3G02220)"/>
    <property type="match status" value="1"/>
</dbReference>
<accession>A0A5B0KXA3</accession>
<accession>A0A060DPV8</accession>
<protein>
    <submittedName>
        <fullName evidence="4">DUF427 domain-containing protein</fullName>
    </submittedName>
</protein>
<geneLocation type="plasmid" evidence="2 5">
    <name>AbAZ39_p1</name>
</geneLocation>
<proteinExistence type="predicted"/>
<evidence type="ECO:0000313" key="2">
    <source>
        <dbReference type="EMBL" id="AIB13218.1"/>
    </source>
</evidence>
<feature type="domain" description="DUF427" evidence="1">
    <location>
        <begin position="19"/>
        <end position="109"/>
    </location>
</feature>
<dbReference type="Proteomes" id="UP000325333">
    <property type="component" value="Unassembled WGS sequence"/>
</dbReference>
<gene>
    <name evidence="2" type="ORF">ABAZ39_14745</name>
    <name evidence="4" type="ORF">ACJ41P_32150</name>
    <name evidence="3" type="ORF">FH063_005085</name>
</gene>
<name>A0A060DPV8_9PROT</name>
<evidence type="ECO:0000313" key="4">
    <source>
        <dbReference type="EMBL" id="MFL7905818.1"/>
    </source>
</evidence>
<evidence type="ECO:0000259" key="1">
    <source>
        <dbReference type="Pfam" id="PF04248"/>
    </source>
</evidence>